<evidence type="ECO:0000256" key="1">
    <source>
        <dbReference type="SAM" id="MobiDB-lite"/>
    </source>
</evidence>
<feature type="region of interest" description="Disordered" evidence="1">
    <location>
        <begin position="343"/>
        <end position="409"/>
    </location>
</feature>
<feature type="region of interest" description="Disordered" evidence="1">
    <location>
        <begin position="80"/>
        <end position="99"/>
    </location>
</feature>
<comment type="caution">
    <text evidence="2">The sequence shown here is derived from an EMBL/GenBank/DDBJ whole genome shotgun (WGS) entry which is preliminary data.</text>
</comment>
<protein>
    <submittedName>
        <fullName evidence="2">Uncharacterized protein</fullName>
    </submittedName>
</protein>
<evidence type="ECO:0000313" key="2">
    <source>
        <dbReference type="EMBL" id="KAK5976613.1"/>
    </source>
</evidence>
<evidence type="ECO:0000313" key="3">
    <source>
        <dbReference type="Proteomes" id="UP001331761"/>
    </source>
</evidence>
<feature type="compositionally biased region" description="Polar residues" evidence="1">
    <location>
        <begin position="28"/>
        <end position="42"/>
    </location>
</feature>
<sequence>MADDMERELNRILEEDDARDNKMDEAPSTDQSTPMETEQADQNEFCKAFQLLNANDVSSDAALSPVEFDAVSAAQDERCRERAQASHGATHISEEQPPKRVEVGDPHLIRCTCYIHVNAEKKDVELTHPPIFPTNPGYDIELYYRVAMAPRAQIGTQKTADMPSNPIMIALPKEFARVLADVLEPPTVKFIAYTHFGDLADQLQEQSISSALVWVWPHEVPSTQHMLLVQHAIERHLQCGGTMELFSPPFELNRESEWRLIGTICKKMAEFSSGPARGFDARVVDFYRPIREELLIKHPAINLEINSRKGEDRLKGWQCKVFLNQIADVASNVILLPSFETEATPRHTEDTTAKEATAIKKRRKKPQGFQAYYIKDVKQKRQEIAPKMKQTNRDRAQKSSGSASRRGGM</sequence>
<accession>A0AAN8G4K4</accession>
<dbReference type="EMBL" id="WIXE01011625">
    <property type="protein sequence ID" value="KAK5976613.1"/>
    <property type="molecule type" value="Genomic_DNA"/>
</dbReference>
<feature type="compositionally biased region" description="Basic and acidic residues" evidence="1">
    <location>
        <begin position="375"/>
        <end position="397"/>
    </location>
</feature>
<organism evidence="2 3">
    <name type="scientific">Trichostrongylus colubriformis</name>
    <name type="common">Black scour worm</name>
    <dbReference type="NCBI Taxonomy" id="6319"/>
    <lineage>
        <taxon>Eukaryota</taxon>
        <taxon>Metazoa</taxon>
        <taxon>Ecdysozoa</taxon>
        <taxon>Nematoda</taxon>
        <taxon>Chromadorea</taxon>
        <taxon>Rhabditida</taxon>
        <taxon>Rhabditina</taxon>
        <taxon>Rhabditomorpha</taxon>
        <taxon>Strongyloidea</taxon>
        <taxon>Trichostrongylidae</taxon>
        <taxon>Trichostrongylus</taxon>
    </lineage>
</organism>
<reference evidence="2 3" key="1">
    <citation type="submission" date="2019-10" db="EMBL/GenBank/DDBJ databases">
        <title>Assembly and Annotation for the nematode Trichostrongylus colubriformis.</title>
        <authorList>
            <person name="Martin J."/>
        </authorList>
    </citation>
    <scope>NUCLEOTIDE SEQUENCE [LARGE SCALE GENOMIC DNA]</scope>
    <source>
        <strain evidence="2">G859</strain>
        <tissue evidence="2">Whole worm</tissue>
    </source>
</reference>
<dbReference type="AlphaFoldDB" id="A0AAN8G4K4"/>
<keyword evidence="3" id="KW-1185">Reference proteome</keyword>
<gene>
    <name evidence="2" type="ORF">GCK32_009201</name>
</gene>
<feature type="compositionally biased region" description="Basic and acidic residues" evidence="1">
    <location>
        <begin position="7"/>
        <end position="25"/>
    </location>
</feature>
<feature type="region of interest" description="Disordered" evidence="1">
    <location>
        <begin position="1"/>
        <end position="42"/>
    </location>
</feature>
<proteinExistence type="predicted"/>
<dbReference type="Proteomes" id="UP001331761">
    <property type="component" value="Unassembled WGS sequence"/>
</dbReference>
<feature type="compositionally biased region" description="Basic and acidic residues" evidence="1">
    <location>
        <begin position="343"/>
        <end position="353"/>
    </location>
</feature>
<name>A0AAN8G4K4_TRICO</name>